<evidence type="ECO:0000256" key="1">
    <source>
        <dbReference type="SAM" id="Phobius"/>
    </source>
</evidence>
<feature type="transmembrane region" description="Helical" evidence="1">
    <location>
        <begin position="34"/>
        <end position="52"/>
    </location>
</feature>
<keyword evidence="1" id="KW-0812">Transmembrane</keyword>
<feature type="transmembrane region" description="Helical" evidence="1">
    <location>
        <begin position="91"/>
        <end position="110"/>
    </location>
</feature>
<reference evidence="2 3" key="1">
    <citation type="submission" date="2019-03" db="EMBL/GenBank/DDBJ databases">
        <title>Genomic Encyclopedia of Type Strains, Phase IV (KMG-IV): sequencing the most valuable type-strain genomes for metagenomic binning, comparative biology and taxonomic classification.</title>
        <authorList>
            <person name="Goeker M."/>
        </authorList>
    </citation>
    <scope>NUCLEOTIDE SEQUENCE [LARGE SCALE GENOMIC DNA]</scope>
    <source>
        <strain evidence="2 3">DSM 28867</strain>
    </source>
</reference>
<keyword evidence="3" id="KW-1185">Reference proteome</keyword>
<evidence type="ECO:0000313" key="3">
    <source>
        <dbReference type="Proteomes" id="UP000294743"/>
    </source>
</evidence>
<dbReference type="AlphaFoldDB" id="A0A4R8A8Q9"/>
<protein>
    <submittedName>
        <fullName evidence="2">Uncharacterized protein</fullName>
    </submittedName>
</protein>
<proteinExistence type="predicted"/>
<feature type="transmembrane region" description="Helical" evidence="1">
    <location>
        <begin position="64"/>
        <end position="85"/>
    </location>
</feature>
<organism evidence="2 3">
    <name type="scientific">Breznakia blatticola</name>
    <dbReference type="NCBI Taxonomy" id="1754012"/>
    <lineage>
        <taxon>Bacteria</taxon>
        <taxon>Bacillati</taxon>
        <taxon>Bacillota</taxon>
        <taxon>Erysipelotrichia</taxon>
        <taxon>Erysipelotrichales</taxon>
        <taxon>Erysipelotrichaceae</taxon>
        <taxon>Breznakia</taxon>
    </lineage>
</organism>
<keyword evidence="1" id="KW-0472">Membrane</keyword>
<feature type="transmembrane region" description="Helical" evidence="1">
    <location>
        <begin position="12"/>
        <end position="28"/>
    </location>
</feature>
<keyword evidence="1" id="KW-1133">Transmembrane helix</keyword>
<sequence>MDAMKIIRIRNVYNVIIYLIGAIAMWGTDKFNTVNFVYFIYFVLALFIDDYIDQNVTLNSRFKLQRGITILYSLFIGGYYCYSCYKLSKYASLSIMVVTLVFVYFIIYGLKNRR</sequence>
<comment type="caution">
    <text evidence="2">The sequence shown here is derived from an EMBL/GenBank/DDBJ whole genome shotgun (WGS) entry which is preliminary data.</text>
</comment>
<dbReference type="Proteomes" id="UP000294743">
    <property type="component" value="Unassembled WGS sequence"/>
</dbReference>
<dbReference type="EMBL" id="SODD01000002">
    <property type="protein sequence ID" value="TDW26058.1"/>
    <property type="molecule type" value="Genomic_DNA"/>
</dbReference>
<gene>
    <name evidence="2" type="ORF">EDD63_10279</name>
</gene>
<name>A0A4R8A8Q9_9FIRM</name>
<accession>A0A4R8A8Q9</accession>
<evidence type="ECO:0000313" key="2">
    <source>
        <dbReference type="EMBL" id="TDW26058.1"/>
    </source>
</evidence>